<dbReference type="Pfam" id="PF00168">
    <property type="entry name" value="C2"/>
    <property type="match status" value="1"/>
</dbReference>
<dbReference type="AlphaFoldDB" id="A0A812WU22"/>
<evidence type="ECO:0000256" key="2">
    <source>
        <dbReference type="SAM" id="Phobius"/>
    </source>
</evidence>
<dbReference type="SUPFAM" id="SSF49562">
    <property type="entry name" value="C2 domain (Calcium/lipid-binding domain, CaLB)"/>
    <property type="match status" value="1"/>
</dbReference>
<dbReference type="InterPro" id="IPR000008">
    <property type="entry name" value="C2_dom"/>
</dbReference>
<accession>A0A812WU22</accession>
<dbReference type="SMART" id="SM00239">
    <property type="entry name" value="C2"/>
    <property type="match status" value="1"/>
</dbReference>
<organism evidence="4 5">
    <name type="scientific">Symbiodinium necroappetens</name>
    <dbReference type="NCBI Taxonomy" id="1628268"/>
    <lineage>
        <taxon>Eukaryota</taxon>
        <taxon>Sar</taxon>
        <taxon>Alveolata</taxon>
        <taxon>Dinophyceae</taxon>
        <taxon>Suessiales</taxon>
        <taxon>Symbiodiniaceae</taxon>
        <taxon>Symbiodinium</taxon>
    </lineage>
</organism>
<dbReference type="Proteomes" id="UP000601435">
    <property type="component" value="Unassembled WGS sequence"/>
</dbReference>
<keyword evidence="2" id="KW-1133">Transmembrane helix</keyword>
<gene>
    <name evidence="4" type="ORF">SNEC2469_LOCUS20095</name>
</gene>
<evidence type="ECO:0000313" key="4">
    <source>
        <dbReference type="EMBL" id="CAE7697144.1"/>
    </source>
</evidence>
<reference evidence="4" key="1">
    <citation type="submission" date="2021-02" db="EMBL/GenBank/DDBJ databases">
        <authorList>
            <person name="Dougan E. K."/>
            <person name="Rhodes N."/>
            <person name="Thang M."/>
            <person name="Chan C."/>
        </authorList>
    </citation>
    <scope>NUCLEOTIDE SEQUENCE</scope>
</reference>
<dbReference type="InterPro" id="IPR035892">
    <property type="entry name" value="C2_domain_sf"/>
</dbReference>
<comment type="caution">
    <text evidence="4">The sequence shown here is derived from an EMBL/GenBank/DDBJ whole genome shotgun (WGS) entry which is preliminary data.</text>
</comment>
<feature type="transmembrane region" description="Helical" evidence="2">
    <location>
        <begin position="498"/>
        <end position="515"/>
    </location>
</feature>
<name>A0A812WU22_9DINO</name>
<feature type="region of interest" description="Disordered" evidence="1">
    <location>
        <begin position="829"/>
        <end position="867"/>
    </location>
</feature>
<evidence type="ECO:0000259" key="3">
    <source>
        <dbReference type="PROSITE" id="PS50004"/>
    </source>
</evidence>
<evidence type="ECO:0000256" key="1">
    <source>
        <dbReference type="SAM" id="MobiDB-lite"/>
    </source>
</evidence>
<sequence length="1149" mass="127811">MAAMPLVANGSFVAILEASPAATVLPMQAWWEKSRADWIAGNSCCEKSVTRSVRLDVSIPRANRREVLGEEDQYALVMTTFDGAVGNESLGSGLKVRLNRGRPLSSAVPAVDISLVNLRTFSAKDVKVADGTTPIYVRLSDETPDPKWLCAYLDGETWSTEGVRLATVAELAEALPDGTNTSGLWCATLHLTIFTAFVDLLLDCTIPWQQSNSQFRLNANMLAPEGLQEIFERQGWWSRPPAMALWALLGASLALVLFGKFLDTKFQRAGLWRDDYFLTELPPMKSCYRGFPCMPAWPACGRKHPSSEAEKYSVLPRLGWSWSWNMPEPNRLPHMQSGLHMAHLRNFQKKLRPALGEQFRHRVLCQNTLLEVARRKQLCASSITSHIWGRSGWVQGSLAVQKSSQLKKLAVDFEECLPNAFVRMHESRLRRLWTVLVATHPVVELGMCDLHITCTKRAKIIVDCVVGSLAFVALFFSVDGTAVAARSPADCPFQQGTPLWYIFVSLLSVTFNFIPRSLESYLAYRSFVQESHRHRQLQMWMRRCKDVGFWLFSFCLSLLYLLIICAFLANLSEADEWKWMFSFSVVLLRKLLIVPLLASLFSGLGTELSIWTEGGVKPPKKFGLDLQLAQQEVAASDPLDRPVWNGKVQELAGRGVNIRQLLDFYAGLGHEFMEHFDADQSTTHDVVRQAIIPRSLEVRQSRCFTVVVHRANGLVGGDLVSAPDPYCEVSVKGKGGFLKPWKGGGTAHLKNSTEPVWEESFLAEEVFRDEDLCFGLDPLGHASLPGKDYWSEGFSGVLQLPRGSLQISVFVHGAEEILEEQLEVAEACASSPLSPSQSAERSASEGTTDSTDSPSVEPMPTPASKVPNSLVLRASRGILSGEEGPARPARGFSYAETVSNGTPRLAHKMVTHSWRNKFVNLLAAVLADALEMETYDHMVQLLKERQFGKLVDALRRKGKLEVPYWICAFSVNQHAGICATPPHTDSTGHAITPCSCATAKHFDGDLSEMNKFDDMMAYLRRALRTQTEVRLEQVIAMEVDFSLLSRVWCVAELVEANELHLRQAVKMHSAASRDRCLETLLRIDVRAAEASFPADKELVLSKISDAEGFNQQLQDLMLHRLEGFLQTNRARTAAALCDEVVLAAVNVVI</sequence>
<feature type="transmembrane region" description="Helical" evidence="2">
    <location>
        <begin position="460"/>
        <end position="478"/>
    </location>
</feature>
<feature type="domain" description="C2" evidence="3">
    <location>
        <begin position="688"/>
        <end position="818"/>
    </location>
</feature>
<dbReference type="Gene3D" id="2.60.40.150">
    <property type="entry name" value="C2 domain"/>
    <property type="match status" value="1"/>
</dbReference>
<keyword evidence="2" id="KW-0472">Membrane</keyword>
<protein>
    <recommendedName>
        <fullName evidence="3">C2 domain-containing protein</fullName>
    </recommendedName>
</protein>
<dbReference type="PROSITE" id="PS50004">
    <property type="entry name" value="C2"/>
    <property type="match status" value="1"/>
</dbReference>
<keyword evidence="5" id="KW-1185">Reference proteome</keyword>
<keyword evidence="2" id="KW-0812">Transmembrane</keyword>
<feature type="compositionally biased region" description="Polar residues" evidence="1">
    <location>
        <begin position="831"/>
        <end position="854"/>
    </location>
</feature>
<dbReference type="EMBL" id="CAJNJA010034731">
    <property type="protein sequence ID" value="CAE7697144.1"/>
    <property type="molecule type" value="Genomic_DNA"/>
</dbReference>
<feature type="transmembrane region" description="Helical" evidence="2">
    <location>
        <begin position="547"/>
        <end position="571"/>
    </location>
</feature>
<evidence type="ECO:0000313" key="5">
    <source>
        <dbReference type="Proteomes" id="UP000601435"/>
    </source>
</evidence>
<feature type="transmembrane region" description="Helical" evidence="2">
    <location>
        <begin position="243"/>
        <end position="262"/>
    </location>
</feature>
<dbReference type="OrthoDB" id="410614at2759"/>
<proteinExistence type="predicted"/>
<dbReference type="CDD" id="cd00030">
    <property type="entry name" value="C2"/>
    <property type="match status" value="1"/>
</dbReference>